<dbReference type="Gene3D" id="3.90.550.10">
    <property type="entry name" value="Spore Coat Polysaccharide Biosynthesis Protein SpsA, Chain A"/>
    <property type="match status" value="1"/>
</dbReference>
<dbReference type="FunFam" id="3.90.550.10:FF:000003">
    <property type="entry name" value="2-C-methyl-D-erythritol 4-phosphate cytidylyltransferase"/>
    <property type="match status" value="1"/>
</dbReference>
<feature type="site" description="Positions MEP for the nucleophilic attack" evidence="3">
    <location>
        <position position="209"/>
    </location>
</feature>
<dbReference type="CDD" id="cd02516">
    <property type="entry name" value="CDP-ME_synthetase"/>
    <property type="match status" value="1"/>
</dbReference>
<accession>A0A5C5WZA6</accession>
<dbReference type="GO" id="GO:0019288">
    <property type="term" value="P:isopentenyl diphosphate biosynthetic process, methylerythritol 4-phosphate pathway"/>
    <property type="evidence" value="ECO:0007669"/>
    <property type="project" value="UniProtKB-UniRule"/>
</dbReference>
<keyword evidence="2 3" id="KW-0548">Nucleotidyltransferase</keyword>
<dbReference type="Pfam" id="PF01128">
    <property type="entry name" value="IspD"/>
    <property type="match status" value="1"/>
</dbReference>
<dbReference type="PANTHER" id="PTHR32125">
    <property type="entry name" value="2-C-METHYL-D-ERYTHRITOL 4-PHOSPHATE CYTIDYLYLTRANSFERASE, CHLOROPLASTIC"/>
    <property type="match status" value="1"/>
</dbReference>
<dbReference type="OrthoDB" id="9806837at2"/>
<comment type="caution">
    <text evidence="4">The sequence shown here is derived from an EMBL/GenBank/DDBJ whole genome shotgun (WGS) entry which is preliminary data.</text>
</comment>
<dbReference type="GO" id="GO:0050518">
    <property type="term" value="F:2-C-methyl-D-erythritol 4-phosphate cytidylyltransferase activity"/>
    <property type="evidence" value="ECO:0007669"/>
    <property type="project" value="UniProtKB-UniRule"/>
</dbReference>
<dbReference type="PANTHER" id="PTHR32125:SF4">
    <property type="entry name" value="2-C-METHYL-D-ERYTHRITOL 4-PHOSPHATE CYTIDYLYLTRANSFERASE, CHLOROPLASTIC"/>
    <property type="match status" value="1"/>
</dbReference>
<feature type="site" description="Transition state stabilizer" evidence="3">
    <location>
        <position position="24"/>
    </location>
</feature>
<dbReference type="EMBL" id="SIHI01000003">
    <property type="protein sequence ID" value="TWT55619.1"/>
    <property type="molecule type" value="Genomic_DNA"/>
</dbReference>
<dbReference type="InterPro" id="IPR029044">
    <property type="entry name" value="Nucleotide-diphossugar_trans"/>
</dbReference>
<name>A0A5C5WZA6_9PLAN</name>
<dbReference type="InterPro" id="IPR050088">
    <property type="entry name" value="IspD/TarI_cytidylyltransf_bact"/>
</dbReference>
<dbReference type="InterPro" id="IPR034683">
    <property type="entry name" value="IspD/TarI"/>
</dbReference>
<sequence length="245" mass="26966">MSTFAVILPAAGKSTRFGGAGRKKPFIYLNGRPVWVRAVEPFRARNDVQQIVVVVSESDFDWFRETFEAQLKTLQVSVVVGGAERMNSVENALKTVSDETDFVAVHDAARPLINSEVIDRVFQKAMEEDAAIPGVRISSTVKRVAESSIVETVDRSNLWAAQTPQTFRSSVLLDAYQKRGDNLATDEAQLVERNGRTVHVVEGDPLNLKITTREDLFLAEAILKHDSALSASSQPPPFIDRAPGS</sequence>
<comment type="catalytic activity">
    <reaction evidence="3">
        <text>2-C-methyl-D-erythritol 4-phosphate + CTP + H(+) = 4-CDP-2-C-methyl-D-erythritol + diphosphate</text>
        <dbReference type="Rhea" id="RHEA:13429"/>
        <dbReference type="ChEBI" id="CHEBI:15378"/>
        <dbReference type="ChEBI" id="CHEBI:33019"/>
        <dbReference type="ChEBI" id="CHEBI:37563"/>
        <dbReference type="ChEBI" id="CHEBI:57823"/>
        <dbReference type="ChEBI" id="CHEBI:58262"/>
        <dbReference type="EC" id="2.7.7.60"/>
    </reaction>
</comment>
<keyword evidence="3" id="KW-0414">Isoprene biosynthesis</keyword>
<dbReference type="AlphaFoldDB" id="A0A5C5WZA6"/>
<comment type="function">
    <text evidence="3">Catalyzes the formation of 4-diphosphocytidyl-2-C-methyl-D-erythritol from CTP and 2-C-methyl-D-erythritol 4-phosphate (MEP).</text>
</comment>
<evidence type="ECO:0000313" key="4">
    <source>
        <dbReference type="EMBL" id="TWT55619.1"/>
    </source>
</evidence>
<evidence type="ECO:0000256" key="2">
    <source>
        <dbReference type="ARBA" id="ARBA00022695"/>
    </source>
</evidence>
<proteinExistence type="inferred from homology"/>
<dbReference type="HAMAP" id="MF_00108">
    <property type="entry name" value="IspD"/>
    <property type="match status" value="1"/>
</dbReference>
<gene>
    <name evidence="3 4" type="primary">ispD</name>
    <name evidence="4" type="ORF">KOR42_27460</name>
</gene>
<protein>
    <recommendedName>
        <fullName evidence="3">2-C-methyl-D-erythritol 4-phosphate cytidylyltransferase</fullName>
        <ecNumber evidence="3">2.7.7.60</ecNumber>
    </recommendedName>
    <alternativeName>
        <fullName evidence="3">4-diphosphocytidyl-2C-methyl-D-erythritol synthase</fullName>
    </alternativeName>
    <alternativeName>
        <fullName evidence="3">MEP cytidylyltransferase</fullName>
        <shortName evidence="3">MCT</shortName>
    </alternativeName>
</protein>
<reference evidence="4 5" key="1">
    <citation type="submission" date="2019-02" db="EMBL/GenBank/DDBJ databases">
        <title>Deep-cultivation of Planctomycetes and their phenomic and genomic characterization uncovers novel biology.</title>
        <authorList>
            <person name="Wiegand S."/>
            <person name="Jogler M."/>
            <person name="Boedeker C."/>
            <person name="Pinto D."/>
            <person name="Vollmers J."/>
            <person name="Rivas-Marin E."/>
            <person name="Kohn T."/>
            <person name="Peeters S.H."/>
            <person name="Heuer A."/>
            <person name="Rast P."/>
            <person name="Oberbeckmann S."/>
            <person name="Bunk B."/>
            <person name="Jeske O."/>
            <person name="Meyerdierks A."/>
            <person name="Storesund J.E."/>
            <person name="Kallscheuer N."/>
            <person name="Luecker S."/>
            <person name="Lage O.M."/>
            <person name="Pohl T."/>
            <person name="Merkel B.J."/>
            <person name="Hornburger P."/>
            <person name="Mueller R.-W."/>
            <person name="Bruemmer F."/>
            <person name="Labrenz M."/>
            <person name="Spormann A.M."/>
            <person name="Op Den Camp H."/>
            <person name="Overmann J."/>
            <person name="Amann R."/>
            <person name="Jetten M.S.M."/>
            <person name="Mascher T."/>
            <person name="Medema M.H."/>
            <person name="Devos D.P."/>
            <person name="Kaster A.-K."/>
            <person name="Ovreas L."/>
            <person name="Rohde M."/>
            <person name="Galperin M.Y."/>
            <person name="Jogler C."/>
        </authorList>
    </citation>
    <scope>NUCLEOTIDE SEQUENCE [LARGE SCALE GENOMIC DNA]</scope>
    <source>
        <strain evidence="4 5">KOR42</strain>
    </source>
</reference>
<comment type="similarity">
    <text evidence="3">Belongs to the IspD/TarI cytidylyltransferase family. IspD subfamily.</text>
</comment>
<feature type="site" description="Positions MEP for the nucleophilic attack" evidence="3">
    <location>
        <position position="155"/>
    </location>
</feature>
<dbReference type="UniPathway" id="UPA00056">
    <property type="reaction ID" value="UER00093"/>
</dbReference>
<dbReference type="RefSeq" id="WP_146510266.1">
    <property type="nucleotide sequence ID" value="NZ_SIHI01000003.1"/>
</dbReference>
<dbReference type="InterPro" id="IPR001228">
    <property type="entry name" value="IspD"/>
</dbReference>
<evidence type="ECO:0000313" key="5">
    <source>
        <dbReference type="Proteomes" id="UP000317243"/>
    </source>
</evidence>
<dbReference type="NCBIfam" id="TIGR00453">
    <property type="entry name" value="ispD"/>
    <property type="match status" value="1"/>
</dbReference>
<keyword evidence="1 3" id="KW-0808">Transferase</keyword>
<dbReference type="Proteomes" id="UP000317243">
    <property type="component" value="Unassembled WGS sequence"/>
</dbReference>
<evidence type="ECO:0000256" key="3">
    <source>
        <dbReference type="HAMAP-Rule" id="MF_00108"/>
    </source>
</evidence>
<dbReference type="SUPFAM" id="SSF53448">
    <property type="entry name" value="Nucleotide-diphospho-sugar transferases"/>
    <property type="match status" value="1"/>
</dbReference>
<organism evidence="4 5">
    <name type="scientific">Thalassoglobus neptunius</name>
    <dbReference type="NCBI Taxonomy" id="1938619"/>
    <lineage>
        <taxon>Bacteria</taxon>
        <taxon>Pseudomonadati</taxon>
        <taxon>Planctomycetota</taxon>
        <taxon>Planctomycetia</taxon>
        <taxon>Planctomycetales</taxon>
        <taxon>Planctomycetaceae</taxon>
        <taxon>Thalassoglobus</taxon>
    </lineage>
</organism>
<feature type="site" description="Transition state stabilizer" evidence="3">
    <location>
        <position position="16"/>
    </location>
</feature>
<evidence type="ECO:0000256" key="1">
    <source>
        <dbReference type="ARBA" id="ARBA00022679"/>
    </source>
</evidence>
<comment type="pathway">
    <text evidence="3">Isoprenoid biosynthesis; isopentenyl diphosphate biosynthesis via DXP pathway; isopentenyl diphosphate from 1-deoxy-D-xylulose 5-phosphate: step 2/6.</text>
</comment>
<keyword evidence="5" id="KW-1185">Reference proteome</keyword>
<dbReference type="EC" id="2.7.7.60" evidence="3"/>